<evidence type="ECO:0000256" key="2">
    <source>
        <dbReference type="ARBA" id="ARBA00023157"/>
    </source>
</evidence>
<dbReference type="SUPFAM" id="SSF57414">
    <property type="entry name" value="Hairpin loop containing domain-like"/>
    <property type="match status" value="1"/>
</dbReference>
<sequence>MLFNLVTNGGKSCFSDGWIISPTEASGISRQEEHPSALLRSDTASSAEGCQRLCQGSGERCVLWEWDVLQKHCRLWGTGITLRRVDNLPLGLSAYSSPFDEDEPVDTTGAQNKDDRMRKRLESMRAVVGPSVCAEESFVQFREGSEDVLRAAQCTFPTVSSFPWLVMENFVVGTSTATIKDVGSSFSYDGRVDGRNRYAVILKSAASTLKYEEADNSMTQIYHNALPTTAMSGVLVGVDSKTPYLNATTDRVASINECQTLCKNTSGCQFFTFYIDGRSGTNCVLKSTVRLNEAFIHPVAVTGDKTNTTALAMRGMKFGYEMKSSTIVAPYKASSSGYTYSELLTMSSRVDQLAKEACTLLGTNGYAVIDYMSRTAHAVPASDAVERYMPSFNYIDCSKVN</sequence>
<dbReference type="SMART" id="SM00223">
    <property type="entry name" value="APPLE"/>
    <property type="match status" value="1"/>
</dbReference>
<keyword evidence="2" id="KW-1015">Disulfide bond</keyword>
<proteinExistence type="predicted"/>
<dbReference type="GeneID" id="25476579"/>
<dbReference type="AlphaFoldDB" id="U6N5K1"/>
<evidence type="ECO:0000259" key="3">
    <source>
        <dbReference type="SMART" id="SM00223"/>
    </source>
</evidence>
<name>U6N5K1_9EIME</name>
<dbReference type="RefSeq" id="XP_013437657.1">
    <property type="nucleotide sequence ID" value="XM_013582203.1"/>
</dbReference>
<organism evidence="4 5">
    <name type="scientific">Eimeria necatrix</name>
    <dbReference type="NCBI Taxonomy" id="51315"/>
    <lineage>
        <taxon>Eukaryota</taxon>
        <taxon>Sar</taxon>
        <taxon>Alveolata</taxon>
        <taxon>Apicomplexa</taxon>
        <taxon>Conoidasida</taxon>
        <taxon>Coccidia</taxon>
        <taxon>Eucoccidiorida</taxon>
        <taxon>Eimeriorina</taxon>
        <taxon>Eimeriidae</taxon>
        <taxon>Eimeria</taxon>
    </lineage>
</organism>
<accession>U6N5K1</accession>
<dbReference type="Proteomes" id="UP000030754">
    <property type="component" value="Unassembled WGS sequence"/>
</dbReference>
<evidence type="ECO:0000256" key="1">
    <source>
        <dbReference type="ARBA" id="ARBA00022737"/>
    </source>
</evidence>
<gene>
    <name evidence="4" type="ORF">ENH_00064420</name>
</gene>
<dbReference type="Pfam" id="PF14295">
    <property type="entry name" value="PAN_4"/>
    <property type="match status" value="1"/>
</dbReference>
<dbReference type="VEuPathDB" id="ToxoDB:ENH_00064420"/>
<reference evidence="4" key="1">
    <citation type="submission" date="2013-10" db="EMBL/GenBank/DDBJ databases">
        <title>Genomic analysis of the causative agents of coccidiosis in chickens.</title>
        <authorList>
            <person name="Reid A.J."/>
            <person name="Blake D."/>
            <person name="Billington K."/>
            <person name="Browne H."/>
            <person name="Dunn M."/>
            <person name="Hung S."/>
            <person name="Kawahara F."/>
            <person name="Miranda-Saavedra D."/>
            <person name="Mourier T."/>
            <person name="Nagra H."/>
            <person name="Otto T.D."/>
            <person name="Rawlings N."/>
            <person name="Sanchez A."/>
            <person name="Sanders M."/>
            <person name="Subramaniam C."/>
            <person name="Tay Y."/>
            <person name="Dear P."/>
            <person name="Doerig C."/>
            <person name="Gruber A."/>
            <person name="Parkinson J."/>
            <person name="Shirley M."/>
            <person name="Wan K.L."/>
            <person name="Berriman M."/>
            <person name="Tomley F."/>
            <person name="Pain A."/>
        </authorList>
    </citation>
    <scope>NUCLEOTIDE SEQUENCE [LARGE SCALE GENOMIC DNA]</scope>
    <source>
        <strain evidence="4">Houghton</strain>
    </source>
</reference>
<dbReference type="Pfam" id="PF00024">
    <property type="entry name" value="PAN_1"/>
    <property type="match status" value="1"/>
</dbReference>
<dbReference type="GO" id="GO:0006508">
    <property type="term" value="P:proteolysis"/>
    <property type="evidence" value="ECO:0007669"/>
    <property type="project" value="InterPro"/>
</dbReference>
<keyword evidence="1" id="KW-0677">Repeat</keyword>
<dbReference type="EMBL" id="HG725676">
    <property type="protein sequence ID" value="CDJ69190.1"/>
    <property type="molecule type" value="Genomic_DNA"/>
</dbReference>
<reference evidence="4" key="2">
    <citation type="submission" date="2013-10" db="EMBL/GenBank/DDBJ databases">
        <authorList>
            <person name="Aslett M."/>
        </authorList>
    </citation>
    <scope>NUCLEOTIDE SEQUENCE [LARGE SCALE GENOMIC DNA]</scope>
    <source>
        <strain evidence="4">Houghton</strain>
    </source>
</reference>
<dbReference type="Gene3D" id="3.50.4.10">
    <property type="entry name" value="Hepatocyte Growth Factor"/>
    <property type="match status" value="1"/>
</dbReference>
<evidence type="ECO:0000313" key="4">
    <source>
        <dbReference type="EMBL" id="CDJ69190.1"/>
    </source>
</evidence>
<protein>
    <recommendedName>
        <fullName evidence="3">Apple domain-containing protein</fullName>
    </recommendedName>
</protein>
<dbReference type="InterPro" id="IPR000177">
    <property type="entry name" value="Apple"/>
</dbReference>
<dbReference type="OrthoDB" id="10266540at2759"/>
<keyword evidence="5" id="KW-1185">Reference proteome</keyword>
<evidence type="ECO:0000313" key="5">
    <source>
        <dbReference type="Proteomes" id="UP000030754"/>
    </source>
</evidence>
<dbReference type="InterPro" id="IPR003609">
    <property type="entry name" value="Pan_app"/>
</dbReference>
<dbReference type="GO" id="GO:0005576">
    <property type="term" value="C:extracellular region"/>
    <property type="evidence" value="ECO:0007669"/>
    <property type="project" value="InterPro"/>
</dbReference>
<feature type="domain" description="Apple" evidence="3">
    <location>
        <begin position="231"/>
        <end position="307"/>
    </location>
</feature>